<dbReference type="GO" id="GO:0005737">
    <property type="term" value="C:cytoplasm"/>
    <property type="evidence" value="ECO:0007669"/>
    <property type="project" value="TreeGrafter"/>
</dbReference>
<feature type="region of interest" description="Disordered" evidence="2">
    <location>
        <begin position="62"/>
        <end position="204"/>
    </location>
</feature>
<gene>
    <name evidence="4" type="ORF">ElyMa_003004800</name>
</gene>
<dbReference type="PANTHER" id="PTHR43096">
    <property type="entry name" value="DNAJ HOMOLOG 1, MITOCHONDRIAL-RELATED"/>
    <property type="match status" value="1"/>
</dbReference>
<dbReference type="InterPro" id="IPR001623">
    <property type="entry name" value="DnaJ_domain"/>
</dbReference>
<proteinExistence type="predicted"/>
<feature type="compositionally biased region" description="Polar residues" evidence="2">
    <location>
        <begin position="151"/>
        <end position="166"/>
    </location>
</feature>
<keyword evidence="5" id="KW-1185">Reference proteome</keyword>
<dbReference type="PANTHER" id="PTHR43096:SF52">
    <property type="entry name" value="DNAJ HOMOLOG 1, MITOCHONDRIAL-RELATED"/>
    <property type="match status" value="1"/>
</dbReference>
<dbReference type="SUPFAM" id="SSF46565">
    <property type="entry name" value="Chaperone J-domain"/>
    <property type="match status" value="1"/>
</dbReference>
<dbReference type="GO" id="GO:0042026">
    <property type="term" value="P:protein refolding"/>
    <property type="evidence" value="ECO:0007669"/>
    <property type="project" value="TreeGrafter"/>
</dbReference>
<dbReference type="InterPro" id="IPR036869">
    <property type="entry name" value="J_dom_sf"/>
</dbReference>
<comment type="caution">
    <text evidence="4">The sequence shown here is derived from an EMBL/GenBank/DDBJ whole genome shotgun (WGS) entry which is preliminary data.</text>
</comment>
<dbReference type="Pfam" id="PF00226">
    <property type="entry name" value="DnaJ"/>
    <property type="match status" value="1"/>
</dbReference>
<feature type="compositionally biased region" description="Basic and acidic residues" evidence="2">
    <location>
        <begin position="62"/>
        <end position="71"/>
    </location>
</feature>
<reference evidence="4 5" key="1">
    <citation type="journal article" date="2021" name="Elife">
        <title>Chloroplast acquisition without the gene transfer in kleptoplastic sea slugs, Plakobranchus ocellatus.</title>
        <authorList>
            <person name="Maeda T."/>
            <person name="Takahashi S."/>
            <person name="Yoshida T."/>
            <person name="Shimamura S."/>
            <person name="Takaki Y."/>
            <person name="Nagai Y."/>
            <person name="Toyoda A."/>
            <person name="Suzuki Y."/>
            <person name="Arimoto A."/>
            <person name="Ishii H."/>
            <person name="Satoh N."/>
            <person name="Nishiyama T."/>
            <person name="Hasebe M."/>
            <person name="Maruyama T."/>
            <person name="Minagawa J."/>
            <person name="Obokata J."/>
            <person name="Shigenobu S."/>
        </authorList>
    </citation>
    <scope>NUCLEOTIDE SEQUENCE [LARGE SCALE GENOMIC DNA]</scope>
</reference>
<accession>A0AAV4IG35</accession>
<feature type="compositionally biased region" description="Low complexity" evidence="2">
    <location>
        <begin position="120"/>
        <end position="131"/>
    </location>
</feature>
<evidence type="ECO:0000256" key="1">
    <source>
        <dbReference type="ARBA" id="ARBA00023186"/>
    </source>
</evidence>
<dbReference type="GO" id="GO:0051082">
    <property type="term" value="F:unfolded protein binding"/>
    <property type="evidence" value="ECO:0007669"/>
    <property type="project" value="TreeGrafter"/>
</dbReference>
<sequence length="227" mass="25015">MPTKNHFAVLGIDIGADENQVKKAYRTLAKKWHPDKNKDAGAKEKFQEIAASYEYLSSTDRREMLERELRRAAAAGPPPPHAPPRSNHQPPPPPPPQKQQNDTGDYRSSFSNQSQNTGHSSTKSASSSTKSSKPRAHRSANSRQKPPHWSESFTKNNRTRQQTGASAANGGKPSGKPDQKSRGQSNFDFTSYPSTPSGDEDDEAIFPELFGDFFYSANGFGGRLEIL</sequence>
<evidence type="ECO:0000313" key="4">
    <source>
        <dbReference type="EMBL" id="GFS08017.1"/>
    </source>
</evidence>
<dbReference type="PRINTS" id="PR00625">
    <property type="entry name" value="JDOMAIN"/>
</dbReference>
<feature type="compositionally biased region" description="Polar residues" evidence="2">
    <location>
        <begin position="98"/>
        <end position="119"/>
    </location>
</feature>
<evidence type="ECO:0000313" key="5">
    <source>
        <dbReference type="Proteomes" id="UP000762676"/>
    </source>
</evidence>
<dbReference type="EMBL" id="BMAT01006184">
    <property type="protein sequence ID" value="GFS08017.1"/>
    <property type="molecule type" value="Genomic_DNA"/>
</dbReference>
<feature type="compositionally biased region" description="Pro residues" evidence="2">
    <location>
        <begin position="76"/>
        <end position="97"/>
    </location>
</feature>
<feature type="domain" description="J" evidence="3">
    <location>
        <begin position="5"/>
        <end position="69"/>
    </location>
</feature>
<protein>
    <submittedName>
        <fullName evidence="4">DnaJ-like protein subfamily B member 1</fullName>
    </submittedName>
</protein>
<name>A0AAV4IG35_9GAST</name>
<evidence type="ECO:0000256" key="2">
    <source>
        <dbReference type="SAM" id="MobiDB-lite"/>
    </source>
</evidence>
<dbReference type="CDD" id="cd06257">
    <property type="entry name" value="DnaJ"/>
    <property type="match status" value="1"/>
</dbReference>
<dbReference type="PROSITE" id="PS50076">
    <property type="entry name" value="DNAJ_2"/>
    <property type="match status" value="1"/>
</dbReference>
<evidence type="ECO:0000259" key="3">
    <source>
        <dbReference type="PROSITE" id="PS50076"/>
    </source>
</evidence>
<feature type="compositionally biased region" description="Polar residues" evidence="2">
    <location>
        <begin position="182"/>
        <end position="197"/>
    </location>
</feature>
<organism evidence="4 5">
    <name type="scientific">Elysia marginata</name>
    <dbReference type="NCBI Taxonomy" id="1093978"/>
    <lineage>
        <taxon>Eukaryota</taxon>
        <taxon>Metazoa</taxon>
        <taxon>Spiralia</taxon>
        <taxon>Lophotrochozoa</taxon>
        <taxon>Mollusca</taxon>
        <taxon>Gastropoda</taxon>
        <taxon>Heterobranchia</taxon>
        <taxon>Euthyneura</taxon>
        <taxon>Panpulmonata</taxon>
        <taxon>Sacoglossa</taxon>
        <taxon>Placobranchoidea</taxon>
        <taxon>Plakobranchidae</taxon>
        <taxon>Elysia</taxon>
    </lineage>
</organism>
<dbReference type="Proteomes" id="UP000762676">
    <property type="component" value="Unassembled WGS sequence"/>
</dbReference>
<dbReference type="AlphaFoldDB" id="A0AAV4IG35"/>
<dbReference type="SMART" id="SM00271">
    <property type="entry name" value="DnaJ"/>
    <property type="match status" value="1"/>
</dbReference>
<dbReference type="Gene3D" id="1.10.287.110">
    <property type="entry name" value="DnaJ domain"/>
    <property type="match status" value="1"/>
</dbReference>
<keyword evidence="1" id="KW-0143">Chaperone</keyword>